<dbReference type="PROSITE" id="PS50056">
    <property type="entry name" value="TYR_PHOSPHATASE_2"/>
    <property type="match status" value="1"/>
</dbReference>
<accession>A0A2R8AH01</accession>
<dbReference type="Pfam" id="PF22785">
    <property type="entry name" value="Tc-R-P"/>
    <property type="match status" value="1"/>
</dbReference>
<dbReference type="Gene3D" id="3.90.190.10">
    <property type="entry name" value="Protein tyrosine phosphatase superfamily"/>
    <property type="match status" value="1"/>
</dbReference>
<evidence type="ECO:0000313" key="3">
    <source>
        <dbReference type="Proteomes" id="UP000244911"/>
    </source>
</evidence>
<dbReference type="PANTHER" id="PTHR23339">
    <property type="entry name" value="TYROSINE SPECIFIC PROTEIN PHOSPHATASE AND DUAL SPECIFICITY PROTEIN PHOSPHATASE"/>
    <property type="match status" value="1"/>
</dbReference>
<dbReference type="InterPro" id="IPR050561">
    <property type="entry name" value="PTP"/>
</dbReference>
<evidence type="ECO:0000313" key="2">
    <source>
        <dbReference type="EMBL" id="SPF75139.1"/>
    </source>
</evidence>
<dbReference type="Proteomes" id="UP000244911">
    <property type="component" value="Unassembled WGS sequence"/>
</dbReference>
<dbReference type="InterPro" id="IPR000387">
    <property type="entry name" value="Tyr_Pase_dom"/>
</dbReference>
<reference evidence="2 3" key="1">
    <citation type="submission" date="2018-03" db="EMBL/GenBank/DDBJ databases">
        <authorList>
            <person name="Keele B.F."/>
        </authorList>
    </citation>
    <scope>NUCLEOTIDE SEQUENCE [LARGE SCALE GENOMIC DNA]</scope>
    <source>
        <strain evidence="2 3">CECT 8811</strain>
    </source>
</reference>
<dbReference type="OrthoDB" id="9806482at2"/>
<evidence type="ECO:0000259" key="1">
    <source>
        <dbReference type="PROSITE" id="PS50056"/>
    </source>
</evidence>
<name>A0A2R8AH01_9RHOB</name>
<gene>
    <name evidence="2" type="ORF">ALP8811_00124</name>
</gene>
<dbReference type="RefSeq" id="WP_108855269.1">
    <property type="nucleotide sequence ID" value="NZ_OMOI01000001.1"/>
</dbReference>
<sequence length="161" mass="17493">MEPLFPIASLSSGNGTLGISPMPGRSGDYREDLETLIQWSPDMVLTMTTGREMDSFGATHLGRDLTQANIIWHHLPIQDFGAPSAKIIAEWSDLSGTAHQILARGGKVLAHCKGGCGRSGMMLLRILCETKEDPTTALERLRAARPCAVETDAQYVWASQL</sequence>
<feature type="domain" description="Tyrosine specific protein phosphatases" evidence="1">
    <location>
        <begin position="92"/>
        <end position="156"/>
    </location>
</feature>
<proteinExistence type="predicted"/>
<protein>
    <recommendedName>
        <fullName evidence="1">Tyrosine specific protein phosphatases domain-containing protein</fullName>
    </recommendedName>
</protein>
<keyword evidence="3" id="KW-1185">Reference proteome</keyword>
<dbReference type="EMBL" id="OMOI01000001">
    <property type="protein sequence ID" value="SPF75139.1"/>
    <property type="molecule type" value="Genomic_DNA"/>
</dbReference>
<dbReference type="AlphaFoldDB" id="A0A2R8AH01"/>
<dbReference type="InterPro" id="IPR029021">
    <property type="entry name" value="Prot-tyrosine_phosphatase-like"/>
</dbReference>
<organism evidence="2 3">
    <name type="scientific">Aliiroseovarius pelagivivens</name>
    <dbReference type="NCBI Taxonomy" id="1639690"/>
    <lineage>
        <taxon>Bacteria</taxon>
        <taxon>Pseudomonadati</taxon>
        <taxon>Pseudomonadota</taxon>
        <taxon>Alphaproteobacteria</taxon>
        <taxon>Rhodobacterales</taxon>
        <taxon>Paracoccaceae</taxon>
        <taxon>Aliiroseovarius</taxon>
    </lineage>
</organism>
<dbReference type="SUPFAM" id="SSF52799">
    <property type="entry name" value="(Phosphotyrosine protein) phosphatases II"/>
    <property type="match status" value="1"/>
</dbReference>